<dbReference type="RefSeq" id="WP_005063425.1">
    <property type="nucleotide sequence ID" value="NZ_KB849767.1"/>
</dbReference>
<organism evidence="1 2">
    <name type="scientific">Acinetobacter beijerinckii CIP 110307</name>
    <dbReference type="NCBI Taxonomy" id="1217648"/>
    <lineage>
        <taxon>Bacteria</taxon>
        <taxon>Pseudomonadati</taxon>
        <taxon>Pseudomonadota</taxon>
        <taxon>Gammaproteobacteria</taxon>
        <taxon>Moraxellales</taxon>
        <taxon>Moraxellaceae</taxon>
        <taxon>Acinetobacter</taxon>
    </lineage>
</organism>
<evidence type="ECO:0000313" key="1">
    <source>
        <dbReference type="EMBL" id="ENW02998.1"/>
    </source>
</evidence>
<dbReference type="EMBL" id="APQL01000013">
    <property type="protein sequence ID" value="ENW02998.1"/>
    <property type="molecule type" value="Genomic_DNA"/>
</dbReference>
<dbReference type="HOGENOM" id="CLU_2534966_0_0_6"/>
<sequence length="85" mass="9972">MNPKVSFDAWKQQVIEHLKNSLGEEYSNQENLNFLIRSDKSLLSDYEDDYSPLLCAQLIWVDNNLQFEQGREISLISNEGYNERS</sequence>
<dbReference type="Proteomes" id="UP000017670">
    <property type="component" value="Unassembled WGS sequence"/>
</dbReference>
<dbReference type="GeneID" id="29858244"/>
<evidence type="ECO:0000313" key="2">
    <source>
        <dbReference type="Proteomes" id="UP000017670"/>
    </source>
</evidence>
<gene>
    <name evidence="1" type="ORF">F933_03404</name>
</gene>
<name>N9DXR0_9GAMM</name>
<protein>
    <submittedName>
        <fullName evidence="1">Uncharacterized protein</fullName>
    </submittedName>
</protein>
<dbReference type="STRING" id="262668.GCA_000931715_00111"/>
<reference evidence="1 2" key="1">
    <citation type="submission" date="2013-02" db="EMBL/GenBank/DDBJ databases">
        <title>The Genome Sequence of Acinetobacter beijerinckii CIP 110307.</title>
        <authorList>
            <consortium name="The Broad Institute Genome Sequencing Platform"/>
            <consortium name="The Broad Institute Genome Sequencing Center for Infectious Disease"/>
            <person name="Cerqueira G."/>
            <person name="Feldgarden M."/>
            <person name="Courvalin P."/>
            <person name="Perichon B."/>
            <person name="Grillot-Courvalin C."/>
            <person name="Clermont D."/>
            <person name="Rocha E."/>
            <person name="Yoon E.-J."/>
            <person name="Nemec A."/>
            <person name="Walker B."/>
            <person name="Young S.K."/>
            <person name="Zeng Q."/>
            <person name="Gargeya S."/>
            <person name="Fitzgerald M."/>
            <person name="Haas B."/>
            <person name="Abouelleil A."/>
            <person name="Alvarado L."/>
            <person name="Arachchi H.M."/>
            <person name="Berlin A.M."/>
            <person name="Chapman S.B."/>
            <person name="Dewar J."/>
            <person name="Goldberg J."/>
            <person name="Griggs A."/>
            <person name="Gujja S."/>
            <person name="Hansen M."/>
            <person name="Howarth C."/>
            <person name="Imamovic A."/>
            <person name="Larimer J."/>
            <person name="McCowan C."/>
            <person name="Murphy C."/>
            <person name="Neiman D."/>
            <person name="Pearson M."/>
            <person name="Priest M."/>
            <person name="Roberts A."/>
            <person name="Saif S."/>
            <person name="Shea T."/>
            <person name="Sisk P."/>
            <person name="Sykes S."/>
            <person name="Wortman J."/>
            <person name="Nusbaum C."/>
            <person name="Birren B."/>
        </authorList>
    </citation>
    <scope>NUCLEOTIDE SEQUENCE [LARGE SCALE GENOMIC DNA]</scope>
    <source>
        <strain evidence="1 2">CIP 110307</strain>
    </source>
</reference>
<keyword evidence="2" id="KW-1185">Reference proteome</keyword>
<dbReference type="AlphaFoldDB" id="N9DXR0"/>
<accession>N9DXR0</accession>
<proteinExistence type="predicted"/>
<comment type="caution">
    <text evidence="1">The sequence shown here is derived from an EMBL/GenBank/DDBJ whole genome shotgun (WGS) entry which is preliminary data.</text>
</comment>